<keyword evidence="1" id="KW-0812">Transmembrane</keyword>
<accession>A0ABX3A595</accession>
<dbReference type="PANTHER" id="PTHR28026:SF9">
    <property type="entry name" value="2-HYDROXY-PALMITIC ACID DIOXYGENASE MPO1"/>
    <property type="match status" value="1"/>
</dbReference>
<gene>
    <name evidence="2" type="ORF">BGC07_07765</name>
</gene>
<protein>
    <recommendedName>
        <fullName evidence="4">DUF962 domain-containing protein</fullName>
    </recommendedName>
</protein>
<name>A0ABX3A595_9GAMM</name>
<evidence type="ECO:0000256" key="1">
    <source>
        <dbReference type="SAM" id="Phobius"/>
    </source>
</evidence>
<dbReference type="Pfam" id="PF06127">
    <property type="entry name" value="Mpo1-like"/>
    <property type="match status" value="1"/>
</dbReference>
<proteinExistence type="predicted"/>
<comment type="caution">
    <text evidence="2">The sequence shown here is derived from an EMBL/GenBank/DDBJ whole genome shotgun (WGS) entry which is preliminary data.</text>
</comment>
<keyword evidence="1" id="KW-0472">Membrane</keyword>
<organism evidence="2 3">
    <name type="scientific">Piscirickettsia litoralis</name>
    <dbReference type="NCBI Taxonomy" id="1891921"/>
    <lineage>
        <taxon>Bacteria</taxon>
        <taxon>Pseudomonadati</taxon>
        <taxon>Pseudomonadota</taxon>
        <taxon>Gammaproteobacteria</taxon>
        <taxon>Thiotrichales</taxon>
        <taxon>Piscirickettsiaceae</taxon>
        <taxon>Piscirickettsia</taxon>
    </lineage>
</organism>
<evidence type="ECO:0000313" key="3">
    <source>
        <dbReference type="Proteomes" id="UP000094329"/>
    </source>
</evidence>
<dbReference type="Proteomes" id="UP000094329">
    <property type="component" value="Unassembled WGS sequence"/>
</dbReference>
<reference evidence="2 3" key="1">
    <citation type="submission" date="2016-08" db="EMBL/GenBank/DDBJ databases">
        <title>Draft genome sequence of Candidatus Piscirickettsia litoralis, from seawater.</title>
        <authorList>
            <person name="Wan X."/>
            <person name="Lee A.J."/>
            <person name="Hou S."/>
            <person name="Donachie S.P."/>
        </authorList>
    </citation>
    <scope>NUCLEOTIDE SEQUENCE [LARGE SCALE GENOMIC DNA]</scope>
    <source>
        <strain evidence="2 3">Y2</strain>
    </source>
</reference>
<keyword evidence="3" id="KW-1185">Reference proteome</keyword>
<sequence length="156" mass="18051">MRNMDLWFAEYALSHKHPVNKKIHYICVPLIALSLLGILWPVGFTHVVYANLASVFVVLSLAFYAWLSVRLAIAMFVFSMVMLSLIALYQHYSSIPVWETSIVVFILAWVGQFIGHIYEGQKPSFFKDIFFLLIGPAWVMYKLCPSPNRRLSKEKY</sequence>
<keyword evidence="1" id="KW-1133">Transmembrane helix</keyword>
<evidence type="ECO:0000313" key="2">
    <source>
        <dbReference type="EMBL" id="ODN44036.1"/>
    </source>
</evidence>
<dbReference type="InterPro" id="IPR009305">
    <property type="entry name" value="Mpo1-like"/>
</dbReference>
<feature type="transmembrane region" description="Helical" evidence="1">
    <location>
        <begin position="98"/>
        <end position="118"/>
    </location>
</feature>
<dbReference type="EMBL" id="MDTU01000001">
    <property type="protein sequence ID" value="ODN44036.1"/>
    <property type="molecule type" value="Genomic_DNA"/>
</dbReference>
<evidence type="ECO:0008006" key="4">
    <source>
        <dbReference type="Google" id="ProtNLM"/>
    </source>
</evidence>
<feature type="transmembrane region" description="Helical" evidence="1">
    <location>
        <begin position="23"/>
        <end position="42"/>
    </location>
</feature>
<dbReference type="PANTHER" id="PTHR28026">
    <property type="entry name" value="DUF962 DOMAIN PROTEIN (AFU_ORTHOLOGUE AFUA_8G05310)"/>
    <property type="match status" value="1"/>
</dbReference>
<feature type="transmembrane region" description="Helical" evidence="1">
    <location>
        <begin position="73"/>
        <end position="92"/>
    </location>
</feature>
<feature type="transmembrane region" description="Helical" evidence="1">
    <location>
        <begin position="125"/>
        <end position="141"/>
    </location>
</feature>